<name>A0ABS4Q2N5_9PSEU</name>
<gene>
    <name evidence="2" type="ORF">JOM49_006592</name>
</gene>
<dbReference type="RefSeq" id="WP_372444129.1">
    <property type="nucleotide sequence ID" value="NZ_JAGGMS010000001.1"/>
</dbReference>
<reference evidence="2 3" key="1">
    <citation type="submission" date="2021-03" db="EMBL/GenBank/DDBJ databases">
        <title>Sequencing the genomes of 1000 actinobacteria strains.</title>
        <authorList>
            <person name="Klenk H.-P."/>
        </authorList>
    </citation>
    <scope>NUCLEOTIDE SEQUENCE [LARGE SCALE GENOMIC DNA]</scope>
    <source>
        <strain evidence="2 3">DSM 45510</strain>
    </source>
</reference>
<dbReference type="EMBL" id="JAGGMS010000001">
    <property type="protein sequence ID" value="MBP2185066.1"/>
    <property type="molecule type" value="Genomic_DNA"/>
</dbReference>
<feature type="transmembrane region" description="Helical" evidence="1">
    <location>
        <begin position="125"/>
        <end position="146"/>
    </location>
</feature>
<comment type="caution">
    <text evidence="2">The sequence shown here is derived from an EMBL/GenBank/DDBJ whole genome shotgun (WGS) entry which is preliminary data.</text>
</comment>
<organism evidence="2 3">
    <name type="scientific">Amycolatopsis magusensis</name>
    <dbReference type="NCBI Taxonomy" id="882444"/>
    <lineage>
        <taxon>Bacteria</taxon>
        <taxon>Bacillati</taxon>
        <taxon>Actinomycetota</taxon>
        <taxon>Actinomycetes</taxon>
        <taxon>Pseudonocardiales</taxon>
        <taxon>Pseudonocardiaceae</taxon>
        <taxon>Amycolatopsis</taxon>
    </lineage>
</organism>
<evidence type="ECO:0000313" key="2">
    <source>
        <dbReference type="EMBL" id="MBP2185066.1"/>
    </source>
</evidence>
<accession>A0ABS4Q2N5</accession>
<feature type="transmembrane region" description="Helical" evidence="1">
    <location>
        <begin position="100"/>
        <end position="119"/>
    </location>
</feature>
<proteinExistence type="predicted"/>
<protein>
    <submittedName>
        <fullName evidence="2">MFS family permease</fullName>
    </submittedName>
</protein>
<keyword evidence="3" id="KW-1185">Reference proteome</keyword>
<keyword evidence="1" id="KW-0812">Transmembrane</keyword>
<evidence type="ECO:0000313" key="3">
    <source>
        <dbReference type="Proteomes" id="UP000741013"/>
    </source>
</evidence>
<dbReference type="Pfam" id="PF19853">
    <property type="entry name" value="DUF6328"/>
    <property type="match status" value="1"/>
</dbReference>
<keyword evidence="1" id="KW-0472">Membrane</keyword>
<dbReference type="InterPro" id="IPR046291">
    <property type="entry name" value="DUF6328"/>
</dbReference>
<keyword evidence="1" id="KW-1133">Transmembrane helix</keyword>
<sequence length="166" mass="17979">MSSQPSAESRDEQLARNVSELLGELRVAQAAVQFLFGFLLTITFTDHFREANGFEKGMHLTAVLLAATSTALLAAPPVWHRMLFREGRREEILQLGNKSVLGGLVCLALAVTTTVALIAKVIFGSLTMALIGPAIGLLFGVLWFVVPHHIRRRHAGEPPVPTADGE</sequence>
<feature type="transmembrane region" description="Helical" evidence="1">
    <location>
        <begin position="21"/>
        <end position="45"/>
    </location>
</feature>
<evidence type="ECO:0000256" key="1">
    <source>
        <dbReference type="SAM" id="Phobius"/>
    </source>
</evidence>
<dbReference type="Proteomes" id="UP000741013">
    <property type="component" value="Unassembled WGS sequence"/>
</dbReference>
<feature type="transmembrane region" description="Helical" evidence="1">
    <location>
        <begin position="57"/>
        <end position="79"/>
    </location>
</feature>